<dbReference type="InterPro" id="IPR045584">
    <property type="entry name" value="Pilin-like"/>
</dbReference>
<evidence type="ECO:0000256" key="11">
    <source>
        <dbReference type="SAM" id="Phobius"/>
    </source>
</evidence>
<keyword evidence="6 11" id="KW-0812">Transmembrane</keyword>
<dbReference type="Pfam" id="PF12019">
    <property type="entry name" value="GspH"/>
    <property type="match status" value="1"/>
</dbReference>
<keyword evidence="8 11" id="KW-0472">Membrane</keyword>
<dbReference type="InterPro" id="IPR012902">
    <property type="entry name" value="N_methyl_site"/>
</dbReference>
<dbReference type="Proteomes" id="UP001302477">
    <property type="component" value="Chromosome"/>
</dbReference>
<keyword evidence="3" id="KW-1003">Cell membrane</keyword>
<evidence type="ECO:0000256" key="2">
    <source>
        <dbReference type="ARBA" id="ARBA00021549"/>
    </source>
</evidence>
<dbReference type="Pfam" id="PF07963">
    <property type="entry name" value="N_methyl"/>
    <property type="match status" value="1"/>
</dbReference>
<dbReference type="GO" id="GO:0015628">
    <property type="term" value="P:protein secretion by the type II secretion system"/>
    <property type="evidence" value="ECO:0007669"/>
    <property type="project" value="InterPro"/>
</dbReference>
<accession>A0AAU0N351</accession>
<reference evidence="13 14" key="1">
    <citation type="submission" date="2023-10" db="EMBL/GenBank/DDBJ databases">
        <title>Description of Microbulbifer bruguierae sp. nov., isolated from the sediments of mangrove plant Bruguiera sexangula and comparative genomic analyses of the genus Microbulbifer.</title>
        <authorList>
            <person name="Long M."/>
        </authorList>
    </citation>
    <scope>NUCLEOTIDE SEQUENCE [LARGE SCALE GENOMIC DNA]</scope>
    <source>
        <strain evidence="13 14">SPO729</strain>
    </source>
</reference>
<evidence type="ECO:0000313" key="13">
    <source>
        <dbReference type="EMBL" id="WOX06688.1"/>
    </source>
</evidence>
<evidence type="ECO:0000256" key="1">
    <source>
        <dbReference type="ARBA" id="ARBA00004377"/>
    </source>
</evidence>
<keyword evidence="5" id="KW-0997">Cell inner membrane</keyword>
<dbReference type="AlphaFoldDB" id="A0AAU0N351"/>
<protein>
    <recommendedName>
        <fullName evidence="2">Type II secretion system protein H</fullName>
    </recommendedName>
    <alternativeName>
        <fullName evidence="10">General secretion pathway protein H</fullName>
    </alternativeName>
</protein>
<dbReference type="EMBL" id="CP137555">
    <property type="protein sequence ID" value="WOX06688.1"/>
    <property type="molecule type" value="Genomic_DNA"/>
</dbReference>
<feature type="transmembrane region" description="Helical" evidence="11">
    <location>
        <begin position="12"/>
        <end position="33"/>
    </location>
</feature>
<dbReference type="KEGG" id="mpaf:R5R33_06040"/>
<evidence type="ECO:0000313" key="14">
    <source>
        <dbReference type="Proteomes" id="UP001302477"/>
    </source>
</evidence>
<keyword evidence="4" id="KW-0488">Methylation</keyword>
<evidence type="ECO:0000256" key="10">
    <source>
        <dbReference type="ARBA" id="ARBA00030775"/>
    </source>
</evidence>
<dbReference type="RefSeq" id="WP_318955140.1">
    <property type="nucleotide sequence ID" value="NZ_CP137555.1"/>
</dbReference>
<sequence length="168" mass="17872">MNLLRREAGFTLIELMIVVTILAIVMAIGIPSFTTMIKNNRLTAAVNDLAGALHFARAEAVRRGRSVQVQALNNDIANGLRVWFDTNSNSSFNDGEEMRVVRLAGTSGITATAGVTNLNMTYSARGSVSGAGNELKITLCDDRSGSHGKELRLLASGMLRTSSGVACN</sequence>
<evidence type="ECO:0000259" key="12">
    <source>
        <dbReference type="Pfam" id="PF12019"/>
    </source>
</evidence>
<proteinExistence type="inferred from homology"/>
<evidence type="ECO:0000256" key="5">
    <source>
        <dbReference type="ARBA" id="ARBA00022519"/>
    </source>
</evidence>
<organism evidence="13 14">
    <name type="scientific">Microbulbifer pacificus</name>
    <dbReference type="NCBI Taxonomy" id="407164"/>
    <lineage>
        <taxon>Bacteria</taxon>
        <taxon>Pseudomonadati</taxon>
        <taxon>Pseudomonadota</taxon>
        <taxon>Gammaproteobacteria</taxon>
        <taxon>Cellvibrionales</taxon>
        <taxon>Microbulbiferaceae</taxon>
        <taxon>Microbulbifer</taxon>
    </lineage>
</organism>
<evidence type="ECO:0000256" key="8">
    <source>
        <dbReference type="ARBA" id="ARBA00023136"/>
    </source>
</evidence>
<feature type="domain" description="General secretion pathway GspH" evidence="12">
    <location>
        <begin position="45"/>
        <end position="155"/>
    </location>
</feature>
<comment type="subcellular location">
    <subcellularLocation>
        <location evidence="1">Cell inner membrane</location>
        <topology evidence="1">Single-pass membrane protein</topology>
    </subcellularLocation>
</comment>
<keyword evidence="14" id="KW-1185">Reference proteome</keyword>
<comment type="similarity">
    <text evidence="9">Belongs to the GSP H family.</text>
</comment>
<dbReference type="Gene3D" id="3.55.40.10">
    <property type="entry name" value="minor pseudopilin epsh domain"/>
    <property type="match status" value="1"/>
</dbReference>
<keyword evidence="7 11" id="KW-1133">Transmembrane helix</keyword>
<evidence type="ECO:0000256" key="3">
    <source>
        <dbReference type="ARBA" id="ARBA00022475"/>
    </source>
</evidence>
<name>A0AAU0N351_9GAMM</name>
<dbReference type="GO" id="GO:0005886">
    <property type="term" value="C:plasma membrane"/>
    <property type="evidence" value="ECO:0007669"/>
    <property type="project" value="UniProtKB-SubCell"/>
</dbReference>
<dbReference type="InterPro" id="IPR022346">
    <property type="entry name" value="T2SS_GspH"/>
</dbReference>
<gene>
    <name evidence="13" type="ORF">R5R33_06040</name>
</gene>
<dbReference type="GO" id="GO:0015627">
    <property type="term" value="C:type II protein secretion system complex"/>
    <property type="evidence" value="ECO:0007669"/>
    <property type="project" value="InterPro"/>
</dbReference>
<dbReference type="NCBIfam" id="TIGR02532">
    <property type="entry name" value="IV_pilin_GFxxxE"/>
    <property type="match status" value="1"/>
</dbReference>
<evidence type="ECO:0000256" key="9">
    <source>
        <dbReference type="ARBA" id="ARBA00025772"/>
    </source>
</evidence>
<evidence type="ECO:0000256" key="4">
    <source>
        <dbReference type="ARBA" id="ARBA00022481"/>
    </source>
</evidence>
<dbReference type="SUPFAM" id="SSF54523">
    <property type="entry name" value="Pili subunits"/>
    <property type="match status" value="1"/>
</dbReference>
<evidence type="ECO:0000256" key="6">
    <source>
        <dbReference type="ARBA" id="ARBA00022692"/>
    </source>
</evidence>
<dbReference type="PROSITE" id="PS00409">
    <property type="entry name" value="PROKAR_NTER_METHYL"/>
    <property type="match status" value="1"/>
</dbReference>
<evidence type="ECO:0000256" key="7">
    <source>
        <dbReference type="ARBA" id="ARBA00022989"/>
    </source>
</evidence>